<evidence type="ECO:0000256" key="2">
    <source>
        <dbReference type="SAM" id="SignalP"/>
    </source>
</evidence>
<dbReference type="Proteomes" id="UP001476798">
    <property type="component" value="Unassembled WGS sequence"/>
</dbReference>
<protein>
    <recommendedName>
        <fullName evidence="3">Fibronectin type-III domain-containing protein</fullName>
    </recommendedName>
</protein>
<dbReference type="InterPro" id="IPR013783">
    <property type="entry name" value="Ig-like_fold"/>
</dbReference>
<feature type="domain" description="Fibronectin type-III" evidence="3">
    <location>
        <begin position="61"/>
        <end position="133"/>
    </location>
</feature>
<dbReference type="InterPro" id="IPR050991">
    <property type="entry name" value="ECM_Regulatory_Proteins"/>
</dbReference>
<evidence type="ECO:0000313" key="4">
    <source>
        <dbReference type="EMBL" id="MEQ2175750.1"/>
    </source>
</evidence>
<organism evidence="4 5">
    <name type="scientific">Goodea atripinnis</name>
    <dbReference type="NCBI Taxonomy" id="208336"/>
    <lineage>
        <taxon>Eukaryota</taxon>
        <taxon>Metazoa</taxon>
        <taxon>Chordata</taxon>
        <taxon>Craniata</taxon>
        <taxon>Vertebrata</taxon>
        <taxon>Euteleostomi</taxon>
        <taxon>Actinopterygii</taxon>
        <taxon>Neopterygii</taxon>
        <taxon>Teleostei</taxon>
        <taxon>Neoteleostei</taxon>
        <taxon>Acanthomorphata</taxon>
        <taxon>Ovalentaria</taxon>
        <taxon>Atherinomorphae</taxon>
        <taxon>Cyprinodontiformes</taxon>
        <taxon>Goodeidae</taxon>
        <taxon>Goodea</taxon>
    </lineage>
</organism>
<dbReference type="PANTHER" id="PTHR46708">
    <property type="entry name" value="TENASCIN"/>
    <property type="match status" value="1"/>
</dbReference>
<dbReference type="Pfam" id="PF00041">
    <property type="entry name" value="fn3"/>
    <property type="match status" value="1"/>
</dbReference>
<dbReference type="InterPro" id="IPR003961">
    <property type="entry name" value="FN3_dom"/>
</dbReference>
<dbReference type="PROSITE" id="PS50853">
    <property type="entry name" value="FN3"/>
    <property type="match status" value="1"/>
</dbReference>
<evidence type="ECO:0000259" key="3">
    <source>
        <dbReference type="PROSITE" id="PS50853"/>
    </source>
</evidence>
<dbReference type="CDD" id="cd00063">
    <property type="entry name" value="FN3"/>
    <property type="match status" value="1"/>
</dbReference>
<gene>
    <name evidence="4" type="ORF">GOODEAATRI_020947</name>
</gene>
<keyword evidence="5" id="KW-1185">Reference proteome</keyword>
<accession>A0ABV0NWJ1</accession>
<name>A0ABV0NWJ1_9TELE</name>
<dbReference type="Gene3D" id="2.60.40.10">
    <property type="entry name" value="Immunoglobulins"/>
    <property type="match status" value="1"/>
</dbReference>
<dbReference type="SUPFAM" id="SSF49265">
    <property type="entry name" value="Fibronectin type III"/>
    <property type="match status" value="1"/>
</dbReference>
<sequence>MSLCSAILILTVNLVNVHSQANVVDVSPGTQYIVTVSAATSSKSSPGVSRIIFTSPSVPGPPQALEGEAVGSNGILLSWMQPDANNIDGYVIRYKEVCPYPAPSFTQVTKYLDVPETLITDFTSGSTYHIQVG</sequence>
<comment type="caution">
    <text evidence="4">The sequence shown here is derived from an EMBL/GenBank/DDBJ whole genome shotgun (WGS) entry which is preliminary data.</text>
</comment>
<feature type="chain" id="PRO_5045727991" description="Fibronectin type-III domain-containing protein" evidence="2">
    <location>
        <begin position="20"/>
        <end position="133"/>
    </location>
</feature>
<reference evidence="4 5" key="1">
    <citation type="submission" date="2021-06" db="EMBL/GenBank/DDBJ databases">
        <authorList>
            <person name="Palmer J.M."/>
        </authorList>
    </citation>
    <scope>NUCLEOTIDE SEQUENCE [LARGE SCALE GENOMIC DNA]</scope>
    <source>
        <strain evidence="4 5">GA_2019</strain>
        <tissue evidence="4">Muscle</tissue>
    </source>
</reference>
<keyword evidence="1" id="KW-0677">Repeat</keyword>
<proteinExistence type="predicted"/>
<feature type="signal peptide" evidence="2">
    <location>
        <begin position="1"/>
        <end position="19"/>
    </location>
</feature>
<evidence type="ECO:0000256" key="1">
    <source>
        <dbReference type="ARBA" id="ARBA00022737"/>
    </source>
</evidence>
<dbReference type="InterPro" id="IPR036116">
    <property type="entry name" value="FN3_sf"/>
</dbReference>
<keyword evidence="2" id="KW-0732">Signal</keyword>
<evidence type="ECO:0000313" key="5">
    <source>
        <dbReference type="Proteomes" id="UP001476798"/>
    </source>
</evidence>
<dbReference type="PANTHER" id="PTHR46708:SF2">
    <property type="entry name" value="FIBRONECTIN TYPE-III DOMAIN-CONTAINING PROTEIN"/>
    <property type="match status" value="1"/>
</dbReference>
<dbReference type="EMBL" id="JAHRIO010051969">
    <property type="protein sequence ID" value="MEQ2175750.1"/>
    <property type="molecule type" value="Genomic_DNA"/>
</dbReference>